<dbReference type="CDD" id="cd17549">
    <property type="entry name" value="REC_DctD-like"/>
    <property type="match status" value="1"/>
</dbReference>
<dbReference type="GO" id="GO:0000160">
    <property type="term" value="P:phosphorelay signal transduction system"/>
    <property type="evidence" value="ECO:0007669"/>
    <property type="project" value="UniProtKB-KW"/>
</dbReference>
<evidence type="ECO:0000256" key="3">
    <source>
        <dbReference type="ARBA" id="ARBA00022840"/>
    </source>
</evidence>
<evidence type="ECO:0000313" key="10">
    <source>
        <dbReference type="EMBL" id="RRH69881.1"/>
    </source>
</evidence>
<keyword evidence="2" id="KW-0547">Nucleotide-binding</keyword>
<dbReference type="PANTHER" id="PTHR32071:SF29">
    <property type="entry name" value="PHOSPHOGLYCERATE TRANSPORT SYSTEM TRANSCRIPTIONAL REGULATORY PROTEIN PGTA"/>
    <property type="match status" value="1"/>
</dbReference>
<evidence type="ECO:0000256" key="5">
    <source>
        <dbReference type="ARBA" id="ARBA00023015"/>
    </source>
</evidence>
<dbReference type="InterPro" id="IPR009057">
    <property type="entry name" value="Homeodomain-like_sf"/>
</dbReference>
<dbReference type="AlphaFoldDB" id="A0A3P3D6V4"/>
<name>A0A3P3D6V4_9RHOB</name>
<evidence type="ECO:0000259" key="8">
    <source>
        <dbReference type="PROSITE" id="PS50045"/>
    </source>
</evidence>
<dbReference type="GO" id="GO:0043565">
    <property type="term" value="F:sequence-specific DNA binding"/>
    <property type="evidence" value="ECO:0007669"/>
    <property type="project" value="InterPro"/>
</dbReference>
<comment type="caution">
    <text evidence="10">The sequence shown here is derived from an EMBL/GenBank/DDBJ whole genome shotgun (WGS) entry which is preliminary data.</text>
</comment>
<proteinExistence type="predicted"/>
<keyword evidence="6" id="KW-0804">Transcription</keyword>
<dbReference type="GO" id="GO:0006355">
    <property type="term" value="P:regulation of DNA-templated transcription"/>
    <property type="evidence" value="ECO:0007669"/>
    <property type="project" value="InterPro"/>
</dbReference>
<feature type="domain" description="Response regulatory" evidence="9">
    <location>
        <begin position="6"/>
        <end position="120"/>
    </location>
</feature>
<dbReference type="InterPro" id="IPR002078">
    <property type="entry name" value="Sigma_54_int"/>
</dbReference>
<evidence type="ECO:0000256" key="1">
    <source>
        <dbReference type="ARBA" id="ARBA00022553"/>
    </source>
</evidence>
<dbReference type="InterPro" id="IPR002197">
    <property type="entry name" value="HTH_Fis"/>
</dbReference>
<evidence type="ECO:0000256" key="7">
    <source>
        <dbReference type="PROSITE-ProRule" id="PRU00169"/>
    </source>
</evidence>
<dbReference type="CDD" id="cd00009">
    <property type="entry name" value="AAA"/>
    <property type="match status" value="1"/>
</dbReference>
<dbReference type="Pfam" id="PF00072">
    <property type="entry name" value="Response_reg"/>
    <property type="match status" value="1"/>
</dbReference>
<keyword evidence="5" id="KW-0805">Transcription regulation</keyword>
<dbReference type="PROSITE" id="PS50110">
    <property type="entry name" value="RESPONSE_REGULATORY"/>
    <property type="match status" value="1"/>
</dbReference>
<keyword evidence="11" id="KW-1185">Reference proteome</keyword>
<dbReference type="Pfam" id="PF25601">
    <property type="entry name" value="AAA_lid_14"/>
    <property type="match status" value="1"/>
</dbReference>
<keyword evidence="3" id="KW-0067">ATP-binding</keyword>
<dbReference type="InterPro" id="IPR058031">
    <property type="entry name" value="AAA_lid_NorR"/>
</dbReference>
<feature type="modified residue" description="4-aspartylphosphate" evidence="7">
    <location>
        <position position="55"/>
    </location>
</feature>
<dbReference type="PANTHER" id="PTHR32071">
    <property type="entry name" value="TRANSCRIPTIONAL REGULATORY PROTEIN"/>
    <property type="match status" value="1"/>
</dbReference>
<keyword evidence="1 7" id="KW-0597">Phosphoprotein</keyword>
<evidence type="ECO:0000259" key="9">
    <source>
        <dbReference type="PROSITE" id="PS50110"/>
    </source>
</evidence>
<dbReference type="SUPFAM" id="SSF46689">
    <property type="entry name" value="Homeodomain-like"/>
    <property type="match status" value="1"/>
</dbReference>
<dbReference type="PROSITE" id="PS50045">
    <property type="entry name" value="SIGMA54_INTERACT_4"/>
    <property type="match status" value="1"/>
</dbReference>
<dbReference type="Gene3D" id="3.40.50.2300">
    <property type="match status" value="1"/>
</dbReference>
<dbReference type="EMBL" id="RRAZ01000040">
    <property type="protein sequence ID" value="RRH69881.1"/>
    <property type="molecule type" value="Genomic_DNA"/>
</dbReference>
<dbReference type="Gene3D" id="3.40.50.300">
    <property type="entry name" value="P-loop containing nucleotide triphosphate hydrolases"/>
    <property type="match status" value="1"/>
</dbReference>
<sequence>MSDKFLVRLVDDDEDLLAAELQSLKIAGFRAEGFSDPRKALEGITEDYPGVILSDVRMPGMDGFEFHRQIRAIDEDLPVILLTGHGDVPMAVEAMRAGAWDFLTKPVSLDQLTAALRRAAQARALVLENRSLRQMKSQPLPVRGDLLGVSPVVTRLRDAAARLGEAGIDALITGPTGAGKEALAHAIQALGSRANRPFVHVACDTLDEGRFDSEFFGAEAGHPDAPRHSRLVGRIEKAHRGTLYLDRVEMLTAPLQARLLHAIETRSFWAAGATSPRPLDLHVLASTSADLGALAREGSFHADLYYRLSGVTLHVPPLAERRGDIPVLFRAFLIEACQRYNLPVPEITPFVRARLDSHDWPGNGRELRQFAEAQALGLTGSEAGGADAPTDLSGMMARYEAGLLREALRATKGNVTRAMAQLNLPRKTFYDKLAKHGLQAESFRDRG</sequence>
<dbReference type="Gene3D" id="1.10.10.60">
    <property type="entry name" value="Homeodomain-like"/>
    <property type="match status" value="1"/>
</dbReference>
<reference evidence="10 11" key="1">
    <citation type="submission" date="2018-11" db="EMBL/GenBank/DDBJ databases">
        <title>Gemmobacter sp. nov., YIM 102744-1 draft genome.</title>
        <authorList>
            <person name="Li G."/>
            <person name="Jiang Y."/>
        </authorList>
    </citation>
    <scope>NUCLEOTIDE SEQUENCE [LARGE SCALE GENOMIC DNA]</scope>
    <source>
        <strain evidence="10 11">YIM 102744-1</strain>
    </source>
</reference>
<dbReference type="SUPFAM" id="SSF52172">
    <property type="entry name" value="CheY-like"/>
    <property type="match status" value="1"/>
</dbReference>
<dbReference type="Pfam" id="PF00158">
    <property type="entry name" value="Sigma54_activat"/>
    <property type="match status" value="1"/>
</dbReference>
<dbReference type="SMART" id="SM00448">
    <property type="entry name" value="REC"/>
    <property type="match status" value="1"/>
</dbReference>
<dbReference type="InterPro" id="IPR001789">
    <property type="entry name" value="Sig_transdc_resp-reg_receiver"/>
</dbReference>
<gene>
    <name evidence="10" type="ORF">EG244_17935</name>
</gene>
<dbReference type="GO" id="GO:0005524">
    <property type="term" value="F:ATP binding"/>
    <property type="evidence" value="ECO:0007669"/>
    <property type="project" value="UniProtKB-KW"/>
</dbReference>
<dbReference type="Pfam" id="PF02954">
    <property type="entry name" value="HTH_8"/>
    <property type="match status" value="1"/>
</dbReference>
<dbReference type="OrthoDB" id="9802388at2"/>
<dbReference type="SUPFAM" id="SSF52540">
    <property type="entry name" value="P-loop containing nucleoside triphosphate hydrolases"/>
    <property type="match status" value="1"/>
</dbReference>
<dbReference type="InterPro" id="IPR027417">
    <property type="entry name" value="P-loop_NTPase"/>
</dbReference>
<evidence type="ECO:0000256" key="2">
    <source>
        <dbReference type="ARBA" id="ARBA00022741"/>
    </source>
</evidence>
<dbReference type="Proteomes" id="UP000282125">
    <property type="component" value="Unassembled WGS sequence"/>
</dbReference>
<evidence type="ECO:0000313" key="11">
    <source>
        <dbReference type="Proteomes" id="UP000282125"/>
    </source>
</evidence>
<protein>
    <submittedName>
        <fullName evidence="10">Sigma-54-dependent Fis family transcriptional regulator</fullName>
    </submittedName>
</protein>
<dbReference type="RefSeq" id="WP_124966545.1">
    <property type="nucleotide sequence ID" value="NZ_RRAZ01000040.1"/>
</dbReference>
<accession>A0A3P3D6V4</accession>
<organism evidence="10 11">
    <name type="scientific">Falsigemmobacter faecalis</name>
    <dbReference type="NCBI Taxonomy" id="2488730"/>
    <lineage>
        <taxon>Bacteria</taxon>
        <taxon>Pseudomonadati</taxon>
        <taxon>Pseudomonadota</taxon>
        <taxon>Alphaproteobacteria</taxon>
        <taxon>Rhodobacterales</taxon>
        <taxon>Paracoccaceae</taxon>
        <taxon>Falsigemmobacter</taxon>
    </lineage>
</organism>
<evidence type="ECO:0000256" key="6">
    <source>
        <dbReference type="ARBA" id="ARBA00023163"/>
    </source>
</evidence>
<dbReference type="FunFam" id="3.40.50.2300:FF:000018">
    <property type="entry name" value="DNA-binding transcriptional regulator NtrC"/>
    <property type="match status" value="1"/>
</dbReference>
<evidence type="ECO:0000256" key="4">
    <source>
        <dbReference type="ARBA" id="ARBA00023012"/>
    </source>
</evidence>
<feature type="domain" description="Sigma-54 factor interaction" evidence="8">
    <location>
        <begin position="146"/>
        <end position="376"/>
    </location>
</feature>
<keyword evidence="4" id="KW-0902">Two-component regulatory system</keyword>
<dbReference type="InterPro" id="IPR011006">
    <property type="entry name" value="CheY-like_superfamily"/>
</dbReference>
<dbReference type="Gene3D" id="1.10.8.60">
    <property type="match status" value="1"/>
</dbReference>